<gene>
    <name evidence="1" type="ORF">LTRI10_LOCUS24723</name>
</gene>
<evidence type="ECO:0000313" key="1">
    <source>
        <dbReference type="EMBL" id="CAL1383451.1"/>
    </source>
</evidence>
<proteinExistence type="predicted"/>
<dbReference type="EMBL" id="OZ034817">
    <property type="protein sequence ID" value="CAL1383451.1"/>
    <property type="molecule type" value="Genomic_DNA"/>
</dbReference>
<dbReference type="PANTHER" id="PTHR11439:SF467">
    <property type="entry name" value="INTEGRASE CATALYTIC DOMAIN-CONTAINING PROTEIN"/>
    <property type="match status" value="1"/>
</dbReference>
<accession>A0AAV2EBV1</accession>
<protein>
    <recommendedName>
        <fullName evidence="3">Retrovirus-related Pol polyprotein from transposon TNT 1-94</fullName>
    </recommendedName>
</protein>
<dbReference type="Proteomes" id="UP001497516">
    <property type="component" value="Chromosome 4"/>
</dbReference>
<dbReference type="PANTHER" id="PTHR11439">
    <property type="entry name" value="GAG-POL-RELATED RETROTRANSPOSON"/>
    <property type="match status" value="1"/>
</dbReference>
<dbReference type="AlphaFoldDB" id="A0AAV2EBV1"/>
<dbReference type="InterPro" id="IPR043502">
    <property type="entry name" value="DNA/RNA_pol_sf"/>
</dbReference>
<evidence type="ECO:0000313" key="2">
    <source>
        <dbReference type="Proteomes" id="UP001497516"/>
    </source>
</evidence>
<dbReference type="CDD" id="cd09272">
    <property type="entry name" value="RNase_HI_RT_Ty1"/>
    <property type="match status" value="1"/>
</dbReference>
<sequence length="231" mass="26138">MSKAKAVSTPLGGHFKLSVKHCPTSDEEKEAMKNVPYASIVGSLMYAMVCTRPDIAHAVGIVSRFLSNPGKEHWRAVKWILRYLRGDVDSRKSTFGYMMTFAGAAVSWQSKLQKCVALSTTEAEYIAVTEACKEMLWLKKFLQELGIKQERYVLYCDSQSAIHLCKNPTFHSRSKHIDVQYHWIRDVLEEKLLELNKVHTDDNGSDMMSKSLPSGKHIFCRDEAGLVLPPI</sequence>
<organism evidence="1 2">
    <name type="scientific">Linum trigynum</name>
    <dbReference type="NCBI Taxonomy" id="586398"/>
    <lineage>
        <taxon>Eukaryota</taxon>
        <taxon>Viridiplantae</taxon>
        <taxon>Streptophyta</taxon>
        <taxon>Embryophyta</taxon>
        <taxon>Tracheophyta</taxon>
        <taxon>Spermatophyta</taxon>
        <taxon>Magnoliopsida</taxon>
        <taxon>eudicotyledons</taxon>
        <taxon>Gunneridae</taxon>
        <taxon>Pentapetalae</taxon>
        <taxon>rosids</taxon>
        <taxon>fabids</taxon>
        <taxon>Malpighiales</taxon>
        <taxon>Linaceae</taxon>
        <taxon>Linum</taxon>
    </lineage>
</organism>
<dbReference type="Gene3D" id="3.30.420.10">
    <property type="entry name" value="Ribonuclease H-like superfamily/Ribonuclease H"/>
    <property type="match status" value="1"/>
</dbReference>
<dbReference type="InterPro" id="IPR036397">
    <property type="entry name" value="RNaseH_sf"/>
</dbReference>
<evidence type="ECO:0008006" key="3">
    <source>
        <dbReference type="Google" id="ProtNLM"/>
    </source>
</evidence>
<dbReference type="GO" id="GO:0003676">
    <property type="term" value="F:nucleic acid binding"/>
    <property type="evidence" value="ECO:0007669"/>
    <property type="project" value="InterPro"/>
</dbReference>
<reference evidence="1 2" key="1">
    <citation type="submission" date="2024-04" db="EMBL/GenBank/DDBJ databases">
        <authorList>
            <person name="Fracassetti M."/>
        </authorList>
    </citation>
    <scope>NUCLEOTIDE SEQUENCE [LARGE SCALE GENOMIC DNA]</scope>
</reference>
<keyword evidence="2" id="KW-1185">Reference proteome</keyword>
<dbReference type="SUPFAM" id="SSF56672">
    <property type="entry name" value="DNA/RNA polymerases"/>
    <property type="match status" value="1"/>
</dbReference>
<name>A0AAV2EBV1_9ROSI</name>